<evidence type="ECO:0000313" key="4">
    <source>
        <dbReference type="Proteomes" id="UP000656042"/>
    </source>
</evidence>
<evidence type="ECO:0000259" key="1">
    <source>
        <dbReference type="PROSITE" id="PS50883"/>
    </source>
</evidence>
<dbReference type="SUPFAM" id="SSF109604">
    <property type="entry name" value="HD-domain/PDEase-like"/>
    <property type="match status" value="1"/>
</dbReference>
<dbReference type="InterPro" id="IPR052340">
    <property type="entry name" value="RNase_Y/CdgJ"/>
</dbReference>
<comment type="caution">
    <text evidence="3">The sequence shown here is derived from an EMBL/GenBank/DDBJ whole genome shotgun (WGS) entry which is preliminary data.</text>
</comment>
<protein>
    <recommendedName>
        <fullName evidence="5">EAL and modified HD-GYP domain-containing signal transduction protein</fullName>
    </recommendedName>
</protein>
<sequence>MGRADADVQAVKPMVPSLPGTHLVHVGRQPIFDRDGEVVAYELLFRGSTEAVEAGRQDTYATSQVIVNTFAEFGIGEVAGGRHCFINLTREFLTGELRLPFGPKHVVLEVLETVTVDDEVIDGITNLVDEGYRIALDDFVWGSGHERLLPLTSYVKLDLLDGDLSHLDDIVADIRRHPGVQIVAERLENATHLELAERYGFELRQGYALSRPQVLSTASLSPSRLRRLELLGALSSSDANLEAILSIIASDPALSMRVLRVSNSAASGSPLRVSSVRQAVVLIGLAQIRQWAMLMVVDDVAEATEDQMASALTRARLSQNLAVSMGAPADAAFMAGLITGVADLLGMPHADLAQQLPLSPEIAAALTRGAGPVGRVLRAVEAYETGALSELSGSLDLAGQFIEAVRWSAHLIGATKAPAS</sequence>
<keyword evidence="4" id="KW-1185">Reference proteome</keyword>
<dbReference type="SMART" id="SM00052">
    <property type="entry name" value="EAL"/>
    <property type="match status" value="1"/>
</dbReference>
<accession>A0A8J3BZB6</accession>
<organism evidence="3 4">
    <name type="scientific">Mangrovihabitans endophyticus</name>
    <dbReference type="NCBI Taxonomy" id="1751298"/>
    <lineage>
        <taxon>Bacteria</taxon>
        <taxon>Bacillati</taxon>
        <taxon>Actinomycetota</taxon>
        <taxon>Actinomycetes</taxon>
        <taxon>Micromonosporales</taxon>
        <taxon>Micromonosporaceae</taxon>
        <taxon>Mangrovihabitans</taxon>
    </lineage>
</organism>
<proteinExistence type="predicted"/>
<dbReference type="PANTHER" id="PTHR33525">
    <property type="match status" value="1"/>
</dbReference>
<feature type="domain" description="HDOD" evidence="2">
    <location>
        <begin position="220"/>
        <end position="411"/>
    </location>
</feature>
<evidence type="ECO:0000259" key="2">
    <source>
        <dbReference type="PROSITE" id="PS51833"/>
    </source>
</evidence>
<dbReference type="Gene3D" id="1.10.3210.10">
    <property type="entry name" value="Hypothetical protein af1432"/>
    <property type="match status" value="1"/>
</dbReference>
<dbReference type="PANTHER" id="PTHR33525:SF4">
    <property type="entry name" value="CYCLIC DI-GMP PHOSPHODIESTERASE CDGJ"/>
    <property type="match status" value="1"/>
</dbReference>
<dbReference type="InterPro" id="IPR001633">
    <property type="entry name" value="EAL_dom"/>
</dbReference>
<feature type="domain" description="EAL" evidence="1">
    <location>
        <begin position="1"/>
        <end position="226"/>
    </location>
</feature>
<dbReference type="InterPro" id="IPR014408">
    <property type="entry name" value="dGMP_Pdiesterase_EAL/HD-GYP"/>
</dbReference>
<dbReference type="InterPro" id="IPR035919">
    <property type="entry name" value="EAL_sf"/>
</dbReference>
<dbReference type="PIRSF" id="PIRSF003180">
    <property type="entry name" value="DiGMPpdiest_YuxH"/>
    <property type="match status" value="1"/>
</dbReference>
<evidence type="ECO:0008006" key="5">
    <source>
        <dbReference type="Google" id="ProtNLM"/>
    </source>
</evidence>
<dbReference type="SUPFAM" id="SSF141868">
    <property type="entry name" value="EAL domain-like"/>
    <property type="match status" value="1"/>
</dbReference>
<reference evidence="3" key="2">
    <citation type="submission" date="2020-09" db="EMBL/GenBank/DDBJ databases">
        <authorList>
            <person name="Sun Q."/>
            <person name="Zhou Y."/>
        </authorList>
    </citation>
    <scope>NUCLEOTIDE SEQUENCE</scope>
    <source>
        <strain evidence="3">CGMCC 4.7299</strain>
    </source>
</reference>
<dbReference type="InterPro" id="IPR013976">
    <property type="entry name" value="HDOD"/>
</dbReference>
<reference evidence="3" key="1">
    <citation type="journal article" date="2014" name="Int. J. Syst. Evol. Microbiol.">
        <title>Complete genome sequence of Corynebacterium casei LMG S-19264T (=DSM 44701T), isolated from a smear-ripened cheese.</title>
        <authorList>
            <consortium name="US DOE Joint Genome Institute (JGI-PGF)"/>
            <person name="Walter F."/>
            <person name="Albersmeier A."/>
            <person name="Kalinowski J."/>
            <person name="Ruckert C."/>
        </authorList>
    </citation>
    <scope>NUCLEOTIDE SEQUENCE</scope>
    <source>
        <strain evidence="3">CGMCC 4.7299</strain>
    </source>
</reference>
<dbReference type="Gene3D" id="3.20.20.450">
    <property type="entry name" value="EAL domain"/>
    <property type="match status" value="1"/>
</dbReference>
<dbReference type="Proteomes" id="UP000656042">
    <property type="component" value="Unassembled WGS sequence"/>
</dbReference>
<evidence type="ECO:0000313" key="3">
    <source>
        <dbReference type="EMBL" id="GGK95656.1"/>
    </source>
</evidence>
<dbReference type="PROSITE" id="PS51833">
    <property type="entry name" value="HDOD"/>
    <property type="match status" value="1"/>
</dbReference>
<dbReference type="EMBL" id="BMMX01000013">
    <property type="protein sequence ID" value="GGK95656.1"/>
    <property type="molecule type" value="Genomic_DNA"/>
</dbReference>
<dbReference type="PROSITE" id="PS50883">
    <property type="entry name" value="EAL"/>
    <property type="match status" value="1"/>
</dbReference>
<dbReference type="AlphaFoldDB" id="A0A8J3BZB6"/>
<name>A0A8J3BZB6_9ACTN</name>
<dbReference type="Pfam" id="PF08668">
    <property type="entry name" value="HDOD"/>
    <property type="match status" value="1"/>
</dbReference>
<gene>
    <name evidence="3" type="primary">yuxH</name>
    <name evidence="3" type="ORF">GCM10012284_32260</name>
</gene>